<dbReference type="Proteomes" id="UP000595074">
    <property type="component" value="Chromosome"/>
</dbReference>
<reference evidence="2 3" key="1">
    <citation type="submission" date="2020-10" db="EMBL/GenBank/DDBJ databases">
        <title>The genome of sulfurovum sp.</title>
        <authorList>
            <person name="Xie S."/>
            <person name="Shao Z."/>
            <person name="Jiang L."/>
        </authorList>
    </citation>
    <scope>NUCLEOTIDE SEQUENCE [LARGE SCALE GENOMIC DNA]</scope>
    <source>
        <strain evidence="2 3">ST-419</strain>
    </source>
</reference>
<dbReference type="Gene3D" id="3.90.1200.10">
    <property type="match status" value="1"/>
</dbReference>
<dbReference type="InterPro" id="IPR002575">
    <property type="entry name" value="Aminoglycoside_PTrfase"/>
</dbReference>
<keyword evidence="2" id="KW-0808">Transferase</keyword>
<organism evidence="2 3">
    <name type="scientific">Sulfurovum indicum</name>
    <dbReference type="NCBI Taxonomy" id="2779528"/>
    <lineage>
        <taxon>Bacteria</taxon>
        <taxon>Pseudomonadati</taxon>
        <taxon>Campylobacterota</taxon>
        <taxon>Epsilonproteobacteria</taxon>
        <taxon>Campylobacterales</taxon>
        <taxon>Sulfurovaceae</taxon>
        <taxon>Sulfurovum</taxon>
    </lineage>
</organism>
<dbReference type="KEGG" id="sinu:IMZ28_03985"/>
<dbReference type="GO" id="GO:0016740">
    <property type="term" value="F:transferase activity"/>
    <property type="evidence" value="ECO:0007669"/>
    <property type="project" value="UniProtKB-KW"/>
</dbReference>
<dbReference type="EMBL" id="CP063164">
    <property type="protein sequence ID" value="QOR62640.1"/>
    <property type="molecule type" value="Genomic_DNA"/>
</dbReference>
<feature type="domain" description="Aminoglycoside phosphotransferase" evidence="1">
    <location>
        <begin position="26"/>
        <end position="209"/>
    </location>
</feature>
<dbReference type="InterPro" id="IPR011009">
    <property type="entry name" value="Kinase-like_dom_sf"/>
</dbReference>
<dbReference type="Pfam" id="PF01636">
    <property type="entry name" value="APH"/>
    <property type="match status" value="1"/>
</dbReference>
<keyword evidence="3" id="KW-1185">Reference proteome</keyword>
<accession>A0A7M1S8I3</accession>
<gene>
    <name evidence="2" type="ORF">IMZ28_03985</name>
</gene>
<sequence length="262" mass="29978">MGIRTSITHAELPKRYRRYRLIPTENGVMATVYLLDDLYVLKLFEKETPLSMIENETDLLSGISGLPLPRVVERFLLKGRQAIVYTQIAGESIDKPTLRHISQIALFLKAFHAQSQNIKISCTKRFQRQELEALIAETGYPLLLQHFKESDLVLKKDGIIHGDLFPDNCKFTEGRLSGVYDLSDICLGDFHFDLAVVAAGWCFEGASLNEEKTETLLEYYGSGMDAFAFRAYIRYALLYYAAVRYAGGRDYRILLKRLERMI</sequence>
<dbReference type="SUPFAM" id="SSF56112">
    <property type="entry name" value="Protein kinase-like (PK-like)"/>
    <property type="match status" value="1"/>
</dbReference>
<evidence type="ECO:0000313" key="3">
    <source>
        <dbReference type="Proteomes" id="UP000595074"/>
    </source>
</evidence>
<name>A0A7M1S8I3_9BACT</name>
<dbReference type="AlphaFoldDB" id="A0A7M1S8I3"/>
<protein>
    <submittedName>
        <fullName evidence="2">Phosphotransferase</fullName>
    </submittedName>
</protein>
<dbReference type="RefSeq" id="WP_197549458.1">
    <property type="nucleotide sequence ID" value="NZ_CP063164.1"/>
</dbReference>
<proteinExistence type="predicted"/>
<evidence type="ECO:0000259" key="1">
    <source>
        <dbReference type="Pfam" id="PF01636"/>
    </source>
</evidence>
<evidence type="ECO:0000313" key="2">
    <source>
        <dbReference type="EMBL" id="QOR62640.1"/>
    </source>
</evidence>